<dbReference type="Proteomes" id="UP000815325">
    <property type="component" value="Unassembled WGS sequence"/>
</dbReference>
<name>A0ABQ7GFP0_DUNSA</name>
<evidence type="ECO:0000256" key="1">
    <source>
        <dbReference type="ARBA" id="ARBA00022490"/>
    </source>
</evidence>
<evidence type="ECO:0000256" key="2">
    <source>
        <dbReference type="ARBA" id="ARBA00022574"/>
    </source>
</evidence>
<keyword evidence="2" id="KW-0853">WD repeat</keyword>
<comment type="caution">
    <text evidence="5">The sequence shown here is derived from an EMBL/GenBank/DDBJ whole genome shotgun (WGS) entry which is preliminary data.</text>
</comment>
<sequence length="317" mass="34537">MPAPTSTGMSGQGGQAKGPKHAVPLLMDSGPESCCQVDVYSTWRDGLPEMFSRSMNTEPLQVEHVSMQTTEHQAKGTQTRKVQNVGVAAPPITPELAPFVARAASVLSGEVVRAQEEYEILDPLSRDAAQEQEPAACLFELCAFNRELGGDPLLIDDLDQARAGSPAQRSRDGSGRHRGREQQKAAPRRIPYVTSLSWSATGQTIGASFGRYDVEGWCTDRGALATWNLGRGSINQSKPDVFMDTDVALMTCAFHPEHPALIAGGTFNGDLYIWDLSLEGDTQRGRSDPLCDLRHQEPILSIVWQYSFTEAGKYGTR</sequence>
<dbReference type="InterPro" id="IPR015943">
    <property type="entry name" value="WD40/YVTN_repeat-like_dom_sf"/>
</dbReference>
<evidence type="ECO:0000313" key="6">
    <source>
        <dbReference type="Proteomes" id="UP000815325"/>
    </source>
</evidence>
<feature type="compositionally biased region" description="Basic and acidic residues" evidence="4">
    <location>
        <begin position="169"/>
        <end position="183"/>
    </location>
</feature>
<dbReference type="PANTHER" id="PTHR12442">
    <property type="entry name" value="DYNEIN INTERMEDIATE CHAIN"/>
    <property type="match status" value="1"/>
</dbReference>
<dbReference type="EMBL" id="MU069812">
    <property type="protein sequence ID" value="KAF5833421.1"/>
    <property type="molecule type" value="Genomic_DNA"/>
</dbReference>
<dbReference type="InterPro" id="IPR050687">
    <property type="entry name" value="Dynein_IC"/>
</dbReference>
<gene>
    <name evidence="5" type="ORF">DUNSADRAFT_10290</name>
</gene>
<evidence type="ECO:0000256" key="4">
    <source>
        <dbReference type="SAM" id="MobiDB-lite"/>
    </source>
</evidence>
<feature type="region of interest" description="Disordered" evidence="4">
    <location>
        <begin position="162"/>
        <end position="188"/>
    </location>
</feature>
<dbReference type="InterPro" id="IPR036322">
    <property type="entry name" value="WD40_repeat_dom_sf"/>
</dbReference>
<keyword evidence="6" id="KW-1185">Reference proteome</keyword>
<reference evidence="5" key="1">
    <citation type="submission" date="2017-08" db="EMBL/GenBank/DDBJ databases">
        <authorList>
            <person name="Polle J.E."/>
            <person name="Barry K."/>
            <person name="Cushman J."/>
            <person name="Schmutz J."/>
            <person name="Tran D."/>
            <person name="Hathwaick L.T."/>
            <person name="Yim W.C."/>
            <person name="Jenkins J."/>
            <person name="Mckie-Krisberg Z.M."/>
            <person name="Prochnik S."/>
            <person name="Lindquist E."/>
            <person name="Dockter R.B."/>
            <person name="Adam C."/>
            <person name="Molina H."/>
            <person name="Bunkerborg J."/>
            <person name="Jin E."/>
            <person name="Buchheim M."/>
            <person name="Magnuson J."/>
        </authorList>
    </citation>
    <scope>NUCLEOTIDE SEQUENCE</scope>
    <source>
        <strain evidence="5">CCAP 19/18</strain>
    </source>
</reference>
<dbReference type="SUPFAM" id="SSF50978">
    <property type="entry name" value="WD40 repeat-like"/>
    <property type="match status" value="1"/>
</dbReference>
<evidence type="ECO:0000313" key="5">
    <source>
        <dbReference type="EMBL" id="KAF5833421.1"/>
    </source>
</evidence>
<feature type="region of interest" description="Disordered" evidence="4">
    <location>
        <begin position="1"/>
        <end position="21"/>
    </location>
</feature>
<keyword evidence="3" id="KW-0677">Repeat</keyword>
<accession>A0ABQ7GFP0</accession>
<dbReference type="Gene3D" id="2.130.10.10">
    <property type="entry name" value="YVTN repeat-like/Quinoprotein amine dehydrogenase"/>
    <property type="match status" value="1"/>
</dbReference>
<organism evidence="5 6">
    <name type="scientific">Dunaliella salina</name>
    <name type="common">Green alga</name>
    <name type="synonym">Protococcus salinus</name>
    <dbReference type="NCBI Taxonomy" id="3046"/>
    <lineage>
        <taxon>Eukaryota</taxon>
        <taxon>Viridiplantae</taxon>
        <taxon>Chlorophyta</taxon>
        <taxon>core chlorophytes</taxon>
        <taxon>Chlorophyceae</taxon>
        <taxon>CS clade</taxon>
        <taxon>Chlamydomonadales</taxon>
        <taxon>Dunaliellaceae</taxon>
        <taxon>Dunaliella</taxon>
    </lineage>
</organism>
<dbReference type="PANTHER" id="PTHR12442:SF26">
    <property type="entry name" value="CYTOPLASMIC DYNEIN 2 INTERMEDIATE CHAIN 2"/>
    <property type="match status" value="1"/>
</dbReference>
<protein>
    <submittedName>
        <fullName evidence="5">Uncharacterized protein</fullName>
    </submittedName>
</protein>
<proteinExistence type="predicted"/>
<keyword evidence="1" id="KW-0963">Cytoplasm</keyword>
<evidence type="ECO:0000256" key="3">
    <source>
        <dbReference type="ARBA" id="ARBA00022737"/>
    </source>
</evidence>